<dbReference type="InterPro" id="IPR006311">
    <property type="entry name" value="TAT_signal"/>
</dbReference>
<proteinExistence type="predicted"/>
<protein>
    <submittedName>
        <fullName evidence="3">PQQ-binding-like beta-propeller repeat protein</fullName>
    </submittedName>
</protein>
<dbReference type="Pfam" id="PF13360">
    <property type="entry name" value="PQQ_2"/>
    <property type="match status" value="2"/>
</dbReference>
<feature type="region of interest" description="Disordered" evidence="1">
    <location>
        <begin position="33"/>
        <end position="68"/>
    </location>
</feature>
<keyword evidence="4" id="KW-1185">Reference proteome</keyword>
<dbReference type="EMBL" id="JBHTAS010000001">
    <property type="protein sequence ID" value="MFC7138602.1"/>
    <property type="molecule type" value="Genomic_DNA"/>
</dbReference>
<evidence type="ECO:0000313" key="3">
    <source>
        <dbReference type="EMBL" id="MFC7138602.1"/>
    </source>
</evidence>
<dbReference type="Gene3D" id="2.130.10.10">
    <property type="entry name" value="YVTN repeat-like/Quinoprotein amine dehydrogenase"/>
    <property type="match status" value="2"/>
</dbReference>
<dbReference type="GeneID" id="78818842"/>
<dbReference type="InterPro" id="IPR002372">
    <property type="entry name" value="PQQ_rpt_dom"/>
</dbReference>
<gene>
    <name evidence="3" type="ORF">ACFQMA_01975</name>
</gene>
<dbReference type="InterPro" id="IPR018391">
    <property type="entry name" value="PQQ_b-propeller_rpt"/>
</dbReference>
<dbReference type="InterPro" id="IPR015943">
    <property type="entry name" value="WD40/YVTN_repeat-like_dom_sf"/>
</dbReference>
<name>A0ABD5XZI3_9EURY</name>
<evidence type="ECO:0000259" key="2">
    <source>
        <dbReference type="Pfam" id="PF13360"/>
    </source>
</evidence>
<dbReference type="Gene3D" id="2.40.128.630">
    <property type="match status" value="1"/>
</dbReference>
<evidence type="ECO:0000256" key="1">
    <source>
        <dbReference type="SAM" id="MobiDB-lite"/>
    </source>
</evidence>
<dbReference type="SMART" id="SM00564">
    <property type="entry name" value="PQQ"/>
    <property type="match status" value="7"/>
</dbReference>
<dbReference type="PROSITE" id="PS51257">
    <property type="entry name" value="PROKAR_LIPOPROTEIN"/>
    <property type="match status" value="1"/>
</dbReference>
<dbReference type="SUPFAM" id="SSF50998">
    <property type="entry name" value="Quinoprotein alcohol dehydrogenase-like"/>
    <property type="match status" value="2"/>
</dbReference>
<dbReference type="PANTHER" id="PTHR34512">
    <property type="entry name" value="CELL SURFACE PROTEIN"/>
    <property type="match status" value="1"/>
</dbReference>
<feature type="domain" description="Pyrrolo-quinoline quinone repeat" evidence="2">
    <location>
        <begin position="196"/>
        <end position="319"/>
    </location>
</feature>
<accession>A0ABD5XZI3</accession>
<comment type="caution">
    <text evidence="3">The sequence shown here is derived from an EMBL/GenBank/DDBJ whole genome shotgun (WGS) entry which is preliminary data.</text>
</comment>
<feature type="domain" description="Pyrrolo-quinoline quinone repeat" evidence="2">
    <location>
        <begin position="69"/>
        <end position="189"/>
    </location>
</feature>
<dbReference type="InterPro" id="IPR011047">
    <property type="entry name" value="Quinoprotein_ADH-like_sf"/>
</dbReference>
<sequence>MEREATRRRFLRAGGAASALALAGCLGGSNPITGGGDGGTSGTSGWPRVQRDAAATGQADASGPTSSVEEVWTAPMDDRWSATPAIVDGTVYAETPGGVSALDAESGEEEWSKGFESSAAYLTVSDGKLYFEAGGMRALDVADGSEEWTYDEIPEKGYPTVVDGRAYVGKATGGLVALDAANGEESWSFPTDLPIRAPPAVADGTVYVTTPAQEDKQGVLYAIDAESGEEIWRIEGASAYAQTPTVADGSVYLQETYVTARSADTGDEEWTYEHDTAIVPRTVAYADGTVYFGNKRSQSVRGTVFALDAASGEEDWNQSFEGGAVDGPIVSDGTLYVGTTAGVVRALDTDSGESLWDHSVENGIKSGLALADGRLYAVTDDETLHVLAEA</sequence>
<feature type="compositionally biased region" description="Gly residues" evidence="1">
    <location>
        <begin position="33"/>
        <end position="42"/>
    </location>
</feature>
<dbReference type="PANTHER" id="PTHR34512:SF30">
    <property type="entry name" value="OUTER MEMBRANE PROTEIN ASSEMBLY FACTOR BAMB"/>
    <property type="match status" value="1"/>
</dbReference>
<organism evidence="3 4">
    <name type="scientific">Halosimplex aquaticum</name>
    <dbReference type="NCBI Taxonomy" id="3026162"/>
    <lineage>
        <taxon>Archaea</taxon>
        <taxon>Methanobacteriati</taxon>
        <taxon>Methanobacteriota</taxon>
        <taxon>Stenosarchaea group</taxon>
        <taxon>Halobacteria</taxon>
        <taxon>Halobacteriales</taxon>
        <taxon>Haloarculaceae</taxon>
        <taxon>Halosimplex</taxon>
    </lineage>
</organism>
<dbReference type="RefSeq" id="WP_274324219.1">
    <property type="nucleotide sequence ID" value="NZ_CP118158.1"/>
</dbReference>
<dbReference type="Proteomes" id="UP001596432">
    <property type="component" value="Unassembled WGS sequence"/>
</dbReference>
<reference evidence="3 4" key="1">
    <citation type="journal article" date="2019" name="Int. J. Syst. Evol. Microbiol.">
        <title>The Global Catalogue of Microorganisms (GCM) 10K type strain sequencing project: providing services to taxonomists for standard genome sequencing and annotation.</title>
        <authorList>
            <consortium name="The Broad Institute Genomics Platform"/>
            <consortium name="The Broad Institute Genome Sequencing Center for Infectious Disease"/>
            <person name="Wu L."/>
            <person name="Ma J."/>
        </authorList>
    </citation>
    <scope>NUCLEOTIDE SEQUENCE [LARGE SCALE GENOMIC DNA]</scope>
    <source>
        <strain evidence="3 4">XZYJT29</strain>
    </source>
</reference>
<dbReference type="PROSITE" id="PS51318">
    <property type="entry name" value="TAT"/>
    <property type="match status" value="1"/>
</dbReference>
<evidence type="ECO:0000313" key="4">
    <source>
        <dbReference type="Proteomes" id="UP001596432"/>
    </source>
</evidence>
<dbReference type="AlphaFoldDB" id="A0ABD5XZI3"/>